<protein>
    <submittedName>
        <fullName evidence="1">Uncharacterized protein</fullName>
    </submittedName>
</protein>
<dbReference type="AlphaFoldDB" id="A0AAD2HNX2"/>
<comment type="caution">
    <text evidence="1">The sequence shown here is derived from an EMBL/GenBank/DDBJ whole genome shotgun (WGS) entry which is preliminary data.</text>
</comment>
<dbReference type="Proteomes" id="UP001295794">
    <property type="component" value="Unassembled WGS sequence"/>
</dbReference>
<evidence type="ECO:0000313" key="2">
    <source>
        <dbReference type="Proteomes" id="UP001295794"/>
    </source>
</evidence>
<sequence length="119" mass="13046">SGIIVPSIPFTKWLARTRSQCSSVPMGIISVLFILKRAPEAMHHSSMTSRRAPKLSCSSRYTTVSSANSVAISLSVFPRILIPFRFDWRSDSASGSIARLKRRQDSGSPCHTPLVTLKG</sequence>
<name>A0AAD2HNX2_9AGAR</name>
<proteinExistence type="predicted"/>
<dbReference type="EMBL" id="CAVNYO010000421">
    <property type="protein sequence ID" value="CAK5278193.1"/>
    <property type="molecule type" value="Genomic_DNA"/>
</dbReference>
<accession>A0AAD2HNX2</accession>
<organism evidence="1 2">
    <name type="scientific">Mycena citricolor</name>
    <dbReference type="NCBI Taxonomy" id="2018698"/>
    <lineage>
        <taxon>Eukaryota</taxon>
        <taxon>Fungi</taxon>
        <taxon>Dikarya</taxon>
        <taxon>Basidiomycota</taxon>
        <taxon>Agaricomycotina</taxon>
        <taxon>Agaricomycetes</taxon>
        <taxon>Agaricomycetidae</taxon>
        <taxon>Agaricales</taxon>
        <taxon>Marasmiineae</taxon>
        <taxon>Mycenaceae</taxon>
        <taxon>Mycena</taxon>
    </lineage>
</organism>
<gene>
    <name evidence="1" type="ORF">MYCIT1_LOCUS27472</name>
</gene>
<feature type="non-terminal residue" evidence="1">
    <location>
        <position position="1"/>
    </location>
</feature>
<keyword evidence="2" id="KW-1185">Reference proteome</keyword>
<reference evidence="1" key="1">
    <citation type="submission" date="2023-11" db="EMBL/GenBank/DDBJ databases">
        <authorList>
            <person name="De Vega J J."/>
            <person name="De Vega J J."/>
        </authorList>
    </citation>
    <scope>NUCLEOTIDE SEQUENCE</scope>
</reference>
<evidence type="ECO:0000313" key="1">
    <source>
        <dbReference type="EMBL" id="CAK5278193.1"/>
    </source>
</evidence>